<feature type="transmembrane region" description="Helical" evidence="1">
    <location>
        <begin position="999"/>
        <end position="1023"/>
    </location>
</feature>
<dbReference type="SUPFAM" id="SSF82693">
    <property type="entry name" value="Multidrug efflux transporter AcrB pore domain, PN1, PN2, PC1 and PC2 subdomains"/>
    <property type="match status" value="2"/>
</dbReference>
<dbReference type="InterPro" id="IPR027463">
    <property type="entry name" value="AcrB_DN_DC_subdom"/>
</dbReference>
<name>A0A5C4S2X7_PROVB</name>
<dbReference type="Gene3D" id="1.20.1600.10">
    <property type="entry name" value="Outer membrane efflux proteins (OEP)"/>
    <property type="match status" value="1"/>
</dbReference>
<dbReference type="Gene3D" id="3.30.70.1430">
    <property type="entry name" value="Multidrug efflux transporter AcrB pore domain"/>
    <property type="match status" value="2"/>
</dbReference>
<dbReference type="GO" id="GO:0015562">
    <property type="term" value="F:efflux transmembrane transporter activity"/>
    <property type="evidence" value="ECO:0007669"/>
    <property type="project" value="InterPro"/>
</dbReference>
<keyword evidence="3" id="KW-1185">Reference proteome</keyword>
<dbReference type="PRINTS" id="PR00702">
    <property type="entry name" value="ACRIFLAVINRP"/>
</dbReference>
<comment type="caution">
    <text evidence="2">The sequence shown here is derived from an EMBL/GenBank/DDBJ whole genome shotgun (WGS) entry which is preliminary data.</text>
</comment>
<keyword evidence="1" id="KW-0812">Transmembrane</keyword>
<dbReference type="Pfam" id="PF00873">
    <property type="entry name" value="ACR_tran"/>
    <property type="match status" value="1"/>
</dbReference>
<dbReference type="PANTHER" id="PTHR32063:SF33">
    <property type="entry name" value="RND SUPERFAMILY EFFLUX PUMP PERMEASE COMPONENT"/>
    <property type="match status" value="1"/>
</dbReference>
<keyword evidence="1" id="KW-1133">Transmembrane helix</keyword>
<dbReference type="SUPFAM" id="SSF56954">
    <property type="entry name" value="Outer membrane efflux proteins (OEP)"/>
    <property type="match status" value="1"/>
</dbReference>
<feature type="transmembrane region" description="Helical" evidence="1">
    <location>
        <begin position="967"/>
        <end position="987"/>
    </location>
</feature>
<feature type="transmembrane region" description="Helical" evidence="1">
    <location>
        <begin position="863"/>
        <end position="882"/>
    </location>
</feature>
<dbReference type="RefSeq" id="WP_139626069.1">
    <property type="nucleotide sequence ID" value="NZ_VDCI01000001.1"/>
</dbReference>
<evidence type="ECO:0008006" key="4">
    <source>
        <dbReference type="Google" id="ProtNLM"/>
    </source>
</evidence>
<feature type="transmembrane region" description="Helical" evidence="1">
    <location>
        <begin position="889"/>
        <end position="907"/>
    </location>
</feature>
<accession>A0A5C4S2X7</accession>
<evidence type="ECO:0000313" key="3">
    <source>
        <dbReference type="Proteomes" id="UP000309544"/>
    </source>
</evidence>
<protein>
    <recommendedName>
        <fullName evidence="4">Efflux RND transporter permease subunit</fullName>
    </recommendedName>
</protein>
<sequence length="1502" mass="166402">MLQRLISFFLERHLLTNLIFLLVLAGGAAAWTILKKEELPDITFDTVRISVSYPGAAAEEVEYHVTDPLEEALDAIDDIYRITSSTSAGSTVITVELEQGTNNVDRVVGEIRQEVLATRLPEDIRDLPRIRVFKTSRKAVIDIGLIDERHSLLDTEARQQLQQAARELEQRLLARPELSRVDRSGFLEDEIHILVNPEKIGEFNIPFNRIMNQVSLHHVRQPAGSLEAPNQPKVTLYGELRSPVELEDLAIEGGFEGQVVRLGDIAGIRPGHAEKKSLLRINGREGIFLKVTKSPSTGILEAIEAAQQEVCNFRKTLPDDTPIRLVTLDDESSDLRNRLSIIGINGAIGFGLIIFILFFFLDLRSGMWVAMGIPFSLCFTLAGALLIGYSINNITLAAVIIVMGIVVDDAIVVAENIKRKQSLGLPLHEAATTGTASVFLPVTASIITTAAAFIPLLFFEGRFGAMVSFIPAIITLMLLGSLLESLFILPGHLSLQGTTQKERTGEHWFSQWEQQYASLLLRILPYSKVVILVSCIGCVSLLVAGVSGMKFVMFPDEETREIRIKGRVAAGETQEETATITQPLEEILRKELGRAVSGFRNEIAKSRRGSPVRDNTFRMRVELLPAAERSRSADELIAAWQQAMTGVPGFEKLEFSKSRHGQESGSPIEILVQGNNEEIRRDAAAFLAGLMQKTYGLVHVETDQPKMMTEYRLTLKRNMIQRLDIFPSDISRTLRAALEGTVLYEYGSSIEPVAVRFSLATPSKTSLEQLLRLPLENQRGYLVPLGSVVNVEKVQRPDAISRQNRIRYTTMYADIAPSSGLSPLEVARQLESGAMQATKERFPGISLEFGGEVRDSRESGRNFLLSVTGVIALIGIVLVLLFNSFRKSLLIMLTIPFGLAGVILSFFMHGIDIYGFFAVIGTIGLAGVIVNDAIIMLTRLDEETAEATTLPQRIEATAKAASTRVRAVLLTTMTTVAGMLPTAYGWAGYDPMLSQMMLALSWGLCAGTVVTLLLVPCLYLIMLSSPVAGSRARKAGTATALLCLAAPFPLQAAKELPLDDYVRLATERNRNFERILLDELPLHYQSILDLPPEDLMLAVKSEYRLRLGSNADYTDTELTLEKLFPSTGTRISSGYASGYSNRNETSSFTLTVVQPVARNAFGHADRLLGRISSTATDIARYQVAEAYEDYLAGLMGIYYDWYAAYRNLETAQAAYQETKQLLDNIREKERYHIALPLDVNKIRIQAIGRREKVLEMQNNFIALSALVAEAIRDEGTNDYLPVDPEGGNSLEPQPNLGTLLATFRSSSRTSSILSLLEKKAGLSEAESARNLLPSINLRAGFSSTGEGHLLNDALDELFAGAEILWPLPGTREKAVHEIARIRTLQAGIENENRRLTLETSLLNLYRSIENQKRLITLANKKVEISLAVVEDELKEYRLGRTELNDLLDETNRLEDHRLTLISRQIELEKLVIEWQRLTDTLVVPHFIDAPLSSRQAAVQLPK</sequence>
<dbReference type="PANTHER" id="PTHR32063">
    <property type="match status" value="1"/>
</dbReference>
<feature type="transmembrane region" description="Helical" evidence="1">
    <location>
        <begin position="368"/>
        <end position="388"/>
    </location>
</feature>
<proteinExistence type="predicted"/>
<feature type="transmembrane region" description="Helical" evidence="1">
    <location>
        <begin position="339"/>
        <end position="361"/>
    </location>
</feature>
<gene>
    <name evidence="2" type="ORF">FGF68_01285</name>
</gene>
<feature type="transmembrane region" description="Helical" evidence="1">
    <location>
        <begin position="394"/>
        <end position="417"/>
    </location>
</feature>
<dbReference type="Gene3D" id="3.30.70.1440">
    <property type="entry name" value="Multidrug efflux transporter AcrB pore domain"/>
    <property type="match status" value="1"/>
</dbReference>
<dbReference type="SUPFAM" id="SSF82714">
    <property type="entry name" value="Multidrug efflux transporter AcrB TolC docking domain, DN and DC subdomains"/>
    <property type="match status" value="2"/>
</dbReference>
<evidence type="ECO:0000256" key="1">
    <source>
        <dbReference type="SAM" id="Phobius"/>
    </source>
</evidence>
<dbReference type="EMBL" id="VDCI01000001">
    <property type="protein sequence ID" value="TNJ37840.1"/>
    <property type="molecule type" value="Genomic_DNA"/>
</dbReference>
<dbReference type="Gene3D" id="3.30.70.1320">
    <property type="entry name" value="Multidrug efflux transporter AcrB pore domain like"/>
    <property type="match status" value="1"/>
</dbReference>
<evidence type="ECO:0000313" key="2">
    <source>
        <dbReference type="EMBL" id="TNJ37840.1"/>
    </source>
</evidence>
<keyword evidence="1" id="KW-0472">Membrane</keyword>
<feature type="transmembrane region" description="Helical" evidence="1">
    <location>
        <begin position="529"/>
        <end position="553"/>
    </location>
</feature>
<feature type="transmembrane region" description="Helical" evidence="1">
    <location>
        <begin position="438"/>
        <end position="459"/>
    </location>
</feature>
<dbReference type="Gene3D" id="1.20.1640.10">
    <property type="entry name" value="Multidrug efflux transporter AcrB transmembrane domain"/>
    <property type="match status" value="2"/>
</dbReference>
<feature type="transmembrane region" description="Helical" evidence="1">
    <location>
        <begin position="465"/>
        <end position="489"/>
    </location>
</feature>
<dbReference type="Gene3D" id="3.30.2090.10">
    <property type="entry name" value="Multidrug efflux transporter AcrB TolC docking domain, DN and DC subdomains"/>
    <property type="match status" value="2"/>
</dbReference>
<dbReference type="GO" id="GO:0042910">
    <property type="term" value="F:xenobiotic transmembrane transporter activity"/>
    <property type="evidence" value="ECO:0007669"/>
    <property type="project" value="TreeGrafter"/>
</dbReference>
<dbReference type="Proteomes" id="UP000309544">
    <property type="component" value="Unassembled WGS sequence"/>
</dbReference>
<feature type="transmembrane region" description="Helical" evidence="1">
    <location>
        <begin position="913"/>
        <end position="930"/>
    </location>
</feature>
<feature type="transmembrane region" description="Helical" evidence="1">
    <location>
        <begin position="1035"/>
        <end position="1053"/>
    </location>
</feature>
<dbReference type="GO" id="GO:0005886">
    <property type="term" value="C:plasma membrane"/>
    <property type="evidence" value="ECO:0007669"/>
    <property type="project" value="TreeGrafter"/>
</dbReference>
<dbReference type="SUPFAM" id="SSF82866">
    <property type="entry name" value="Multidrug efflux transporter AcrB transmembrane domain"/>
    <property type="match status" value="2"/>
</dbReference>
<organism evidence="2 3">
    <name type="scientific">Prosthecochloris vibrioformis</name>
    <name type="common">Chlorobium vibrioforme</name>
    <dbReference type="NCBI Taxonomy" id="1098"/>
    <lineage>
        <taxon>Bacteria</taxon>
        <taxon>Pseudomonadati</taxon>
        <taxon>Chlorobiota</taxon>
        <taxon>Chlorobiia</taxon>
        <taxon>Chlorobiales</taxon>
        <taxon>Chlorobiaceae</taxon>
        <taxon>Prosthecochloris</taxon>
    </lineage>
</organism>
<dbReference type="InterPro" id="IPR001036">
    <property type="entry name" value="Acrflvin-R"/>
</dbReference>
<reference evidence="2 3" key="1">
    <citation type="submission" date="2019-05" db="EMBL/GenBank/DDBJ databases">
        <title>Draft Whole-Genome sequence of the green sulfur bacterium Prosthecochloris vibrioformis DSM 260.</title>
        <authorList>
            <person name="Meyer T.E."/>
            <person name="Kyndt J.A."/>
        </authorList>
    </citation>
    <scope>NUCLEOTIDE SEQUENCE [LARGE SCALE GENOMIC DNA]</scope>
    <source>
        <strain evidence="2 3">DSM 260</strain>
    </source>
</reference>